<comment type="caution">
    <text evidence="1">The sequence shown here is derived from an EMBL/GenBank/DDBJ whole genome shotgun (WGS) entry which is preliminary data.</text>
</comment>
<keyword evidence="3" id="KW-1185">Reference proteome</keyword>
<name>A0ABT8CNC1_9FLAO</name>
<reference evidence="3" key="2">
    <citation type="journal article" date="2019" name="Int. J. Syst. Evol. Microbiol.">
        <title>The Global Catalogue of Microorganisms (GCM) 10K type strain sequencing project: providing services to taxonomists for standard genome sequencing and annotation.</title>
        <authorList>
            <consortium name="The Broad Institute Genomics Platform"/>
            <consortium name="The Broad Institute Genome Sequencing Center for Infectious Disease"/>
            <person name="Wu L."/>
            <person name="Ma J."/>
        </authorList>
    </citation>
    <scope>NUCLEOTIDE SEQUENCE [LARGE SCALE GENOMIC DNA]</scope>
    <source>
        <strain evidence="3">CECT 7184</strain>
    </source>
</reference>
<sequence>MPSFTFQKNISVPVIIFFIFQINSYTQTTLKGNVQSEGEAVAYALVLHTKMKQPVYTDSLGNFEITNLTAVERLTINCIGYEEKTVLVKNLNHPLIIELKKNSTLLDEMVIYKINSRWKSFFKKPKPHLWKDNFNLFEGNVILTKYKAPKDLTFNGIAFILKNANASHKTKKIRPLIFKNSINNSNSLIDNEIKTFRIPVNVETSLSKIDYRTEFEFDHLIKIKKGEEFYVGMELIRNDIKKHDRDLNNNNNIMVACIKEISSTDLETAIYFNFFNEAYHNNDFNRTINSKDLYFELKILED</sequence>
<reference evidence="1" key="1">
    <citation type="journal article" date="2014" name="Int. J. Syst. Evol. Microbiol.">
        <title>Complete genome of a new Firmicutes species belonging to the dominant human colonic microbiota ('Ruminococcus bicirculans') reveals two chromosomes and a selective capacity to utilize plant glucans.</title>
        <authorList>
            <consortium name="NISC Comparative Sequencing Program"/>
            <person name="Wegmann U."/>
            <person name="Louis P."/>
            <person name="Goesmann A."/>
            <person name="Henrissat B."/>
            <person name="Duncan S.H."/>
            <person name="Flint H.J."/>
        </authorList>
    </citation>
    <scope>NUCLEOTIDE SEQUENCE</scope>
    <source>
        <strain evidence="1">CECT 7184</strain>
    </source>
</reference>
<dbReference type="InterPro" id="IPR008969">
    <property type="entry name" value="CarboxyPept-like_regulatory"/>
</dbReference>
<dbReference type="Pfam" id="PF13715">
    <property type="entry name" value="CarbopepD_reg_2"/>
    <property type="match status" value="1"/>
</dbReference>
<organism evidence="1 3">
    <name type="scientific">Paenimyroides ceti</name>
    <dbReference type="NCBI Taxonomy" id="395087"/>
    <lineage>
        <taxon>Bacteria</taxon>
        <taxon>Pseudomonadati</taxon>
        <taxon>Bacteroidota</taxon>
        <taxon>Flavobacteriia</taxon>
        <taxon>Flavobacteriales</taxon>
        <taxon>Flavobacteriaceae</taxon>
        <taxon>Paenimyroides</taxon>
    </lineage>
</organism>
<accession>A0ABT8CNC1</accession>
<evidence type="ECO:0000313" key="2">
    <source>
        <dbReference type="EMBL" id="MDN3709439.1"/>
    </source>
</evidence>
<dbReference type="RefSeq" id="WP_290361817.1">
    <property type="nucleotide sequence ID" value="NZ_JAUFQU010000001.1"/>
</dbReference>
<dbReference type="Proteomes" id="UP001242368">
    <property type="component" value="Unassembled WGS sequence"/>
</dbReference>
<reference evidence="1" key="3">
    <citation type="submission" date="2023-06" db="EMBL/GenBank/DDBJ databases">
        <authorList>
            <person name="Lucena T."/>
            <person name="Sun Q."/>
        </authorList>
    </citation>
    <scope>NUCLEOTIDE SEQUENCE</scope>
    <source>
        <strain evidence="1">CECT 7184</strain>
    </source>
</reference>
<evidence type="ECO:0000313" key="1">
    <source>
        <dbReference type="EMBL" id="MDN3705656.1"/>
    </source>
</evidence>
<dbReference type="EMBL" id="JAUFQU010000035">
    <property type="protein sequence ID" value="MDN3709439.1"/>
    <property type="molecule type" value="Genomic_DNA"/>
</dbReference>
<dbReference type="EMBL" id="JAUFQU010000001">
    <property type="protein sequence ID" value="MDN3705656.1"/>
    <property type="molecule type" value="Genomic_DNA"/>
</dbReference>
<dbReference type="SUPFAM" id="SSF49464">
    <property type="entry name" value="Carboxypeptidase regulatory domain-like"/>
    <property type="match status" value="1"/>
</dbReference>
<proteinExistence type="predicted"/>
<evidence type="ECO:0000313" key="3">
    <source>
        <dbReference type="Proteomes" id="UP001242368"/>
    </source>
</evidence>
<protein>
    <submittedName>
        <fullName evidence="1">Carboxypeptidase-like regulatory domain-containing protein</fullName>
    </submittedName>
</protein>
<gene>
    <name evidence="1" type="ORF">QW060_00735</name>
    <name evidence="2" type="ORF">QW060_20735</name>
</gene>